<dbReference type="GO" id="GO:0051213">
    <property type="term" value="F:dioxygenase activity"/>
    <property type="evidence" value="ECO:0007669"/>
    <property type="project" value="UniProtKB-KW"/>
</dbReference>
<dbReference type="EMBL" id="QFFI01000005">
    <property type="protein sequence ID" value="PWG64641.1"/>
    <property type="molecule type" value="Genomic_DNA"/>
</dbReference>
<organism evidence="2 3">
    <name type="scientific">Sediminicurvatus halobius</name>
    <dbReference type="NCBI Taxonomy" id="2182432"/>
    <lineage>
        <taxon>Bacteria</taxon>
        <taxon>Pseudomonadati</taxon>
        <taxon>Pseudomonadota</taxon>
        <taxon>Gammaproteobacteria</taxon>
        <taxon>Chromatiales</taxon>
        <taxon>Ectothiorhodospiraceae</taxon>
        <taxon>Sediminicurvatus</taxon>
    </lineage>
</organism>
<name>A0A2U2N601_9GAMM</name>
<evidence type="ECO:0000313" key="2">
    <source>
        <dbReference type="EMBL" id="PWG64641.1"/>
    </source>
</evidence>
<dbReference type="InterPro" id="IPR004360">
    <property type="entry name" value="Glyas_Fos-R_dOase_dom"/>
</dbReference>
<comment type="caution">
    <text evidence="2">The sequence shown here is derived from an EMBL/GenBank/DDBJ whole genome shotgun (WGS) entry which is preliminary data.</text>
</comment>
<dbReference type="OrthoDB" id="9795618at2"/>
<dbReference type="InterPro" id="IPR029068">
    <property type="entry name" value="Glyas_Bleomycin-R_OHBP_Dase"/>
</dbReference>
<accession>A0A2U2N601</accession>
<gene>
    <name evidence="2" type="ORF">DEM34_04750</name>
</gene>
<dbReference type="CDD" id="cd08347">
    <property type="entry name" value="PcpA_C_like"/>
    <property type="match status" value="1"/>
</dbReference>
<dbReference type="Pfam" id="PF00903">
    <property type="entry name" value="Glyoxalase"/>
    <property type="match status" value="2"/>
</dbReference>
<dbReference type="PROSITE" id="PS51819">
    <property type="entry name" value="VOC"/>
    <property type="match status" value="2"/>
</dbReference>
<sequence>MTLQGMHHLTAVTADPSANVEFYTRTLGLRLVKKTVNQDDTTAYHLFYGDGVASPGSDITFFDFAVPLERRGTHSIVRTGFRVAGEASLSWWREWLERMGVVHGEIETRGGRRVLDFEDPEGQRLALVDDGGEGEAHPWSGSPIPAEHQIRGLGPAALSVPEAAPTHALLTQVLGMEQVAEEALPAGEVGTLRLYRMGQGGAHAELHLREEPGLSPARPGAGGAHHLAFRIADGDYDAWAAHLRAARVPNSGPVDRFYFRSLYFREPNGILFEIATEGPGFAVDEPPERLGEKLSLPPFLEAQRRSIEARLKPL</sequence>
<evidence type="ECO:0000313" key="3">
    <source>
        <dbReference type="Proteomes" id="UP000245474"/>
    </source>
</evidence>
<dbReference type="Gene3D" id="3.10.180.10">
    <property type="entry name" value="2,3-Dihydroxybiphenyl 1,2-Dioxygenase, domain 1"/>
    <property type="match status" value="2"/>
</dbReference>
<feature type="domain" description="VOC" evidence="1">
    <location>
        <begin position="5"/>
        <end position="130"/>
    </location>
</feature>
<dbReference type="AlphaFoldDB" id="A0A2U2N601"/>
<dbReference type="SUPFAM" id="SSF54593">
    <property type="entry name" value="Glyoxalase/Bleomycin resistance protein/Dihydroxybiphenyl dioxygenase"/>
    <property type="match status" value="1"/>
</dbReference>
<reference evidence="2 3" key="1">
    <citation type="submission" date="2018-05" db="EMBL/GenBank/DDBJ databases">
        <title>Spiribacter halobius sp. nov., a moderately halophilic bacterium isolated from marine solar saltern.</title>
        <authorList>
            <person name="Zheng W.-S."/>
            <person name="Lu D.-C."/>
            <person name="Du Z.-J."/>
        </authorList>
    </citation>
    <scope>NUCLEOTIDE SEQUENCE [LARGE SCALE GENOMIC DNA]</scope>
    <source>
        <strain evidence="2 3">E85</strain>
    </source>
</reference>
<dbReference type="RefSeq" id="WP_109676789.1">
    <property type="nucleotide sequence ID" value="NZ_CP086615.1"/>
</dbReference>
<keyword evidence="2" id="KW-0560">Oxidoreductase</keyword>
<dbReference type="InterPro" id="IPR037523">
    <property type="entry name" value="VOC_core"/>
</dbReference>
<dbReference type="Proteomes" id="UP000245474">
    <property type="component" value="Unassembled WGS sequence"/>
</dbReference>
<feature type="domain" description="VOC" evidence="1">
    <location>
        <begin position="152"/>
        <end position="277"/>
    </location>
</feature>
<protein>
    <submittedName>
        <fullName evidence="2">Ring-cleaving dioxygenase</fullName>
    </submittedName>
</protein>
<proteinExistence type="predicted"/>
<dbReference type="PANTHER" id="PTHR36110:SF4">
    <property type="entry name" value="RING-CLEAVING DIOXYGENASE MHQA-RELATED"/>
    <property type="match status" value="1"/>
</dbReference>
<dbReference type="PANTHER" id="PTHR36110">
    <property type="entry name" value="RING-CLEAVING DIOXYGENASE MHQE-RELATED"/>
    <property type="match status" value="1"/>
</dbReference>
<keyword evidence="3" id="KW-1185">Reference proteome</keyword>
<evidence type="ECO:0000259" key="1">
    <source>
        <dbReference type="PROSITE" id="PS51819"/>
    </source>
</evidence>
<dbReference type="InterPro" id="IPR052537">
    <property type="entry name" value="Extradiol_RC_dioxygenase"/>
</dbReference>
<keyword evidence="2" id="KW-0223">Dioxygenase</keyword>